<dbReference type="EnsemblMetazoa" id="tetur14g02800.1">
    <property type="protein sequence ID" value="tetur14g02800.1"/>
    <property type="gene ID" value="tetur14g02800"/>
</dbReference>
<accession>T1KLK9</accession>
<keyword evidence="2" id="KW-1185">Reference proteome</keyword>
<reference evidence="2" key="1">
    <citation type="submission" date="2011-08" db="EMBL/GenBank/DDBJ databases">
        <authorList>
            <person name="Rombauts S."/>
        </authorList>
    </citation>
    <scope>NUCLEOTIDE SEQUENCE</scope>
    <source>
        <strain evidence="2">London</strain>
    </source>
</reference>
<reference evidence="1" key="2">
    <citation type="submission" date="2015-06" db="UniProtKB">
        <authorList>
            <consortium name="EnsemblMetazoa"/>
        </authorList>
    </citation>
    <scope>IDENTIFICATION</scope>
</reference>
<dbReference type="AlphaFoldDB" id="T1KLK9"/>
<sequence length="66" mass="8044">MFLDWLVCKVIIERKKNFACLELRIDDHQYFEPSIYIESFVVMKSCVNKFYSAFPVNCYFISRIYK</sequence>
<dbReference type="HOGENOM" id="CLU_2834437_0_0_1"/>
<name>T1KLK9_TETUR</name>
<proteinExistence type="predicted"/>
<organism evidence="1 2">
    <name type="scientific">Tetranychus urticae</name>
    <name type="common">Two-spotted spider mite</name>
    <dbReference type="NCBI Taxonomy" id="32264"/>
    <lineage>
        <taxon>Eukaryota</taxon>
        <taxon>Metazoa</taxon>
        <taxon>Ecdysozoa</taxon>
        <taxon>Arthropoda</taxon>
        <taxon>Chelicerata</taxon>
        <taxon>Arachnida</taxon>
        <taxon>Acari</taxon>
        <taxon>Acariformes</taxon>
        <taxon>Trombidiformes</taxon>
        <taxon>Prostigmata</taxon>
        <taxon>Eleutherengona</taxon>
        <taxon>Raphignathae</taxon>
        <taxon>Tetranychoidea</taxon>
        <taxon>Tetranychidae</taxon>
        <taxon>Tetranychus</taxon>
    </lineage>
</organism>
<evidence type="ECO:0000313" key="2">
    <source>
        <dbReference type="Proteomes" id="UP000015104"/>
    </source>
</evidence>
<protein>
    <submittedName>
        <fullName evidence="1">Uncharacterized protein</fullName>
    </submittedName>
</protein>
<dbReference type="Proteomes" id="UP000015104">
    <property type="component" value="Unassembled WGS sequence"/>
</dbReference>
<dbReference type="EMBL" id="CAEY01000211">
    <property type="status" value="NOT_ANNOTATED_CDS"/>
    <property type="molecule type" value="Genomic_DNA"/>
</dbReference>
<evidence type="ECO:0000313" key="1">
    <source>
        <dbReference type="EnsemblMetazoa" id="tetur14g02800.1"/>
    </source>
</evidence>